<dbReference type="Pfam" id="PF00078">
    <property type="entry name" value="RVT_1"/>
    <property type="match status" value="1"/>
</dbReference>
<feature type="region of interest" description="Disordered" evidence="7">
    <location>
        <begin position="33"/>
        <end position="82"/>
    </location>
</feature>
<dbReference type="PANTHER" id="PTHR37984:SF5">
    <property type="entry name" value="PROTEIN NYNRIN-LIKE"/>
    <property type="match status" value="1"/>
</dbReference>
<feature type="region of interest" description="Disordered" evidence="7">
    <location>
        <begin position="670"/>
        <end position="723"/>
    </location>
</feature>
<dbReference type="Gene3D" id="3.30.70.270">
    <property type="match status" value="2"/>
</dbReference>
<gene>
    <name evidence="10" type="primary">LOC139352763</name>
</gene>
<evidence type="ECO:0000256" key="7">
    <source>
        <dbReference type="SAM" id="MobiDB-lite"/>
    </source>
</evidence>
<dbReference type="RefSeq" id="XP_070851494.1">
    <property type="nucleotide sequence ID" value="XM_070995393.1"/>
</dbReference>
<keyword evidence="9" id="KW-1185">Reference proteome</keyword>
<dbReference type="PANTHER" id="PTHR37984">
    <property type="entry name" value="PROTEIN CBG26694"/>
    <property type="match status" value="1"/>
</dbReference>
<keyword evidence="2" id="KW-0548">Nucleotidyltransferase</keyword>
<dbReference type="InterPro" id="IPR000477">
    <property type="entry name" value="RT_dom"/>
</dbReference>
<evidence type="ECO:0000313" key="9">
    <source>
        <dbReference type="Proteomes" id="UP001652628"/>
    </source>
</evidence>
<evidence type="ECO:0000256" key="1">
    <source>
        <dbReference type="ARBA" id="ARBA00022679"/>
    </source>
</evidence>
<feature type="domain" description="Reverse transcriptase" evidence="8">
    <location>
        <begin position="1"/>
        <end position="258"/>
    </location>
</feature>
<evidence type="ECO:0000256" key="6">
    <source>
        <dbReference type="ARBA" id="ARBA00022918"/>
    </source>
</evidence>
<dbReference type="Proteomes" id="UP001652628">
    <property type="component" value="Chromosome 3"/>
</dbReference>
<dbReference type="CDD" id="cd09274">
    <property type="entry name" value="RNase_HI_RT_Ty3"/>
    <property type="match status" value="1"/>
</dbReference>
<dbReference type="Gene3D" id="3.10.20.370">
    <property type="match status" value="1"/>
</dbReference>
<evidence type="ECO:0000259" key="8">
    <source>
        <dbReference type="PROSITE" id="PS50878"/>
    </source>
</evidence>
<sequence length="782" mass="87772">MLDRVILGMDFLAAMGSRIQCGGAALKVKLGPSAEDPRLRPSKIDLMSSEDTNPGALEEWSTKVPKRQQSGDKGTTYTERSEAPAHKRIMRQMTALKWTNCFAKMPSNRTAQLNAHSVPDAYPVPRINHILEILRQARFISTLDLKHGYWQIPMAKDSRQFTAFTVPGRGLYQWKFMPFELLSASATFQRALDSMFGADMEPFAFAYLDDIIVIGATEEQDLANLAEVFRRLRRANLKVNPKKCAFFRRRLVYLGHVISAEGVQTDPVKVTAITNLKPLTCLKELRQCLGMASWYRRFVPNFASVVQPMTALLKKGRKLAWSHEQQNALDEVKRSLTTALVLGCPDFDKTFVLQTDASDVGLGAVLSQDIEGLEKVIAHASRRLTATDGNYTTTEKECLVIIWAIRKMRCYLEGYRLEVVTDHLALKWLNSIESPSGRITRWALELQQFKFDVRYRRGKLNVVATTTDNPLMSCNRPPKWRHPVDGSKGTELMTRTTSRENCASLAHAESESYENVSTRPRLGIWGSERPFLDCLRGETMIARLTEGDQSSWDELLPEIALAINASVSDSTGFSPAFLTQGREPRLPTMLYDEVTPGSAVIAKDPEERRSANISQLEPYYTEDVENAAAEEGNETIQGDDSREQAGWKDTPRMAAKMKRRRTTAQRLGLRACGGDKPLDPRQLTTSKTSPPSRATLTSAPSLAPWPRRDPRAGHTRYTESSRRPSIEHTYHRMVEGQVCHWEGRASMMCIEVKSITIEAPWIRAGSLYVDEPPSPPPPPALG</sequence>
<keyword evidence="1" id="KW-0808">Transferase</keyword>
<organism evidence="9 10">
    <name type="scientific">Drosophila suzukii</name>
    <name type="common">Spotted-wing drosophila fruit fly</name>
    <dbReference type="NCBI Taxonomy" id="28584"/>
    <lineage>
        <taxon>Eukaryota</taxon>
        <taxon>Metazoa</taxon>
        <taxon>Ecdysozoa</taxon>
        <taxon>Arthropoda</taxon>
        <taxon>Hexapoda</taxon>
        <taxon>Insecta</taxon>
        <taxon>Pterygota</taxon>
        <taxon>Neoptera</taxon>
        <taxon>Endopterygota</taxon>
        <taxon>Diptera</taxon>
        <taxon>Brachycera</taxon>
        <taxon>Muscomorpha</taxon>
        <taxon>Ephydroidea</taxon>
        <taxon>Drosophilidae</taxon>
        <taxon>Drosophila</taxon>
        <taxon>Sophophora</taxon>
    </lineage>
</organism>
<dbReference type="CDD" id="cd01647">
    <property type="entry name" value="RT_LTR"/>
    <property type="match status" value="1"/>
</dbReference>
<evidence type="ECO:0000256" key="4">
    <source>
        <dbReference type="ARBA" id="ARBA00022759"/>
    </source>
</evidence>
<dbReference type="InterPro" id="IPR050951">
    <property type="entry name" value="Retrovirus_Pol_polyprotein"/>
</dbReference>
<feature type="compositionally biased region" description="Polar residues" evidence="7">
    <location>
        <begin position="682"/>
        <end position="700"/>
    </location>
</feature>
<dbReference type="InterPro" id="IPR043502">
    <property type="entry name" value="DNA/RNA_pol_sf"/>
</dbReference>
<dbReference type="InterPro" id="IPR041373">
    <property type="entry name" value="RT_RNaseH"/>
</dbReference>
<keyword evidence="5" id="KW-0378">Hydrolase</keyword>
<dbReference type="InterPro" id="IPR043128">
    <property type="entry name" value="Rev_trsase/Diguanyl_cyclase"/>
</dbReference>
<reference evidence="10" key="1">
    <citation type="submission" date="2025-08" db="UniProtKB">
        <authorList>
            <consortium name="RefSeq"/>
        </authorList>
    </citation>
    <scope>IDENTIFICATION</scope>
</reference>
<proteinExistence type="predicted"/>
<evidence type="ECO:0000256" key="3">
    <source>
        <dbReference type="ARBA" id="ARBA00022722"/>
    </source>
</evidence>
<dbReference type="InterPro" id="IPR036397">
    <property type="entry name" value="RNaseH_sf"/>
</dbReference>
<keyword evidence="4" id="KW-0255">Endonuclease</keyword>
<dbReference type="SUPFAM" id="SSF56672">
    <property type="entry name" value="DNA/RNA polymerases"/>
    <property type="match status" value="1"/>
</dbReference>
<evidence type="ECO:0000256" key="5">
    <source>
        <dbReference type="ARBA" id="ARBA00022801"/>
    </source>
</evidence>
<dbReference type="Pfam" id="PF17917">
    <property type="entry name" value="RT_RNaseH"/>
    <property type="match status" value="1"/>
</dbReference>
<name>A0ABM4TNE7_DROSZ</name>
<protein>
    <recommendedName>
        <fullName evidence="8">Reverse transcriptase domain-containing protein</fullName>
    </recommendedName>
</protein>
<accession>A0ABM4TNE7</accession>
<feature type="compositionally biased region" description="Basic and acidic residues" evidence="7">
    <location>
        <begin position="706"/>
        <end position="723"/>
    </location>
</feature>
<dbReference type="Gene3D" id="3.30.420.10">
    <property type="entry name" value="Ribonuclease H-like superfamily/Ribonuclease H"/>
    <property type="match status" value="1"/>
</dbReference>
<feature type="compositionally biased region" description="Polar residues" evidence="7">
    <location>
        <begin position="67"/>
        <end position="78"/>
    </location>
</feature>
<keyword evidence="6" id="KW-0695">RNA-directed DNA polymerase</keyword>
<dbReference type="PROSITE" id="PS50878">
    <property type="entry name" value="RT_POL"/>
    <property type="match status" value="1"/>
</dbReference>
<keyword evidence="3" id="KW-0540">Nuclease</keyword>
<dbReference type="GeneID" id="139352763"/>
<evidence type="ECO:0000313" key="10">
    <source>
        <dbReference type="RefSeq" id="XP_070851494.1"/>
    </source>
</evidence>
<evidence type="ECO:0000256" key="2">
    <source>
        <dbReference type="ARBA" id="ARBA00022695"/>
    </source>
</evidence>